<feature type="transmembrane region" description="Helical" evidence="5">
    <location>
        <begin position="322"/>
        <end position="343"/>
    </location>
</feature>
<keyword evidence="4 5" id="KW-0472">Membrane</keyword>
<dbReference type="InterPro" id="IPR020846">
    <property type="entry name" value="MFS_dom"/>
</dbReference>
<dbReference type="InterPro" id="IPR050549">
    <property type="entry name" value="MFS_Trehalose_Transporter"/>
</dbReference>
<evidence type="ECO:0000313" key="7">
    <source>
        <dbReference type="Proteomes" id="UP000829291"/>
    </source>
</evidence>
<dbReference type="Proteomes" id="UP000829291">
    <property type="component" value="Chromosome 3"/>
</dbReference>
<dbReference type="PROSITE" id="PS50850">
    <property type="entry name" value="MFS"/>
    <property type="match status" value="1"/>
</dbReference>
<dbReference type="GO" id="GO:0022857">
    <property type="term" value="F:transmembrane transporter activity"/>
    <property type="evidence" value="ECO:0007669"/>
    <property type="project" value="InterPro"/>
</dbReference>
<dbReference type="GeneID" id="107224654"/>
<feature type="transmembrane region" description="Helical" evidence="5">
    <location>
        <begin position="355"/>
        <end position="379"/>
    </location>
</feature>
<organism evidence="8">
    <name type="scientific">Neodiprion lecontei</name>
    <name type="common">Redheaded pine sawfly</name>
    <dbReference type="NCBI Taxonomy" id="441921"/>
    <lineage>
        <taxon>Eukaryota</taxon>
        <taxon>Metazoa</taxon>
        <taxon>Ecdysozoa</taxon>
        <taxon>Arthropoda</taxon>
        <taxon>Hexapoda</taxon>
        <taxon>Insecta</taxon>
        <taxon>Pterygota</taxon>
        <taxon>Neoptera</taxon>
        <taxon>Endopterygota</taxon>
        <taxon>Hymenoptera</taxon>
        <taxon>Tenthredinoidea</taxon>
        <taxon>Diprionidae</taxon>
        <taxon>Diprioninae</taxon>
        <taxon>Neodiprion</taxon>
    </lineage>
</organism>
<dbReference type="InterPro" id="IPR005828">
    <property type="entry name" value="MFS_sugar_transport-like"/>
</dbReference>
<keyword evidence="2 5" id="KW-0812">Transmembrane</keyword>
<dbReference type="KEGG" id="nlo:107224654"/>
<keyword evidence="3 5" id="KW-1133">Transmembrane helix</keyword>
<dbReference type="Gene3D" id="1.20.1250.20">
    <property type="entry name" value="MFS general substrate transporter like domains"/>
    <property type="match status" value="1"/>
</dbReference>
<evidence type="ECO:0000256" key="3">
    <source>
        <dbReference type="ARBA" id="ARBA00022989"/>
    </source>
</evidence>
<dbReference type="InterPro" id="IPR005829">
    <property type="entry name" value="Sugar_transporter_CS"/>
</dbReference>
<dbReference type="OrthoDB" id="6133115at2759"/>
<dbReference type="PROSITE" id="PS00216">
    <property type="entry name" value="SUGAR_TRANSPORT_1"/>
    <property type="match status" value="1"/>
</dbReference>
<evidence type="ECO:0000256" key="4">
    <source>
        <dbReference type="ARBA" id="ARBA00023136"/>
    </source>
</evidence>
<dbReference type="SUPFAM" id="SSF103473">
    <property type="entry name" value="MFS general substrate transporter"/>
    <property type="match status" value="1"/>
</dbReference>
<gene>
    <name evidence="8" type="primary">LOC107224654</name>
</gene>
<feature type="transmembrane region" description="Helical" evidence="5">
    <location>
        <begin position="391"/>
        <end position="410"/>
    </location>
</feature>
<proteinExistence type="predicted"/>
<feature type="transmembrane region" description="Helical" evidence="5">
    <location>
        <begin position="171"/>
        <end position="192"/>
    </location>
</feature>
<dbReference type="InterPro" id="IPR036259">
    <property type="entry name" value="MFS_trans_sf"/>
</dbReference>
<feature type="transmembrane region" description="Helical" evidence="5">
    <location>
        <begin position="91"/>
        <end position="108"/>
    </location>
</feature>
<dbReference type="GO" id="GO:0005886">
    <property type="term" value="C:plasma membrane"/>
    <property type="evidence" value="ECO:0007669"/>
    <property type="project" value="UniProtKB-SubCell"/>
</dbReference>
<dbReference type="RefSeq" id="XP_015520278.2">
    <property type="nucleotide sequence ID" value="XM_015664792.2"/>
</dbReference>
<accession>A0A6J0C1F6</accession>
<comment type="subcellular location">
    <subcellularLocation>
        <location evidence="1">Membrane</location>
        <topology evidence="1">Multi-pass membrane protein</topology>
    </subcellularLocation>
</comment>
<evidence type="ECO:0000256" key="1">
    <source>
        <dbReference type="ARBA" id="ARBA00004141"/>
    </source>
</evidence>
<protein>
    <submittedName>
        <fullName evidence="8">Facilitated trehalose transporter Tret1</fullName>
    </submittedName>
</protein>
<feature type="domain" description="Major facilitator superfamily (MFS) profile" evidence="6">
    <location>
        <begin position="1"/>
        <end position="446"/>
    </location>
</feature>
<evidence type="ECO:0000256" key="2">
    <source>
        <dbReference type="ARBA" id="ARBA00022692"/>
    </source>
</evidence>
<feature type="transmembrane region" description="Helical" evidence="5">
    <location>
        <begin position="12"/>
        <end position="39"/>
    </location>
</feature>
<feature type="transmembrane region" description="Helical" evidence="5">
    <location>
        <begin position="422"/>
        <end position="442"/>
    </location>
</feature>
<feature type="transmembrane region" description="Helical" evidence="5">
    <location>
        <begin position="59"/>
        <end position="79"/>
    </location>
</feature>
<reference evidence="8" key="1">
    <citation type="submission" date="2025-08" db="UniProtKB">
        <authorList>
            <consortium name="RefSeq"/>
        </authorList>
    </citation>
    <scope>IDENTIFICATION</scope>
    <source>
        <tissue evidence="8">Thorax and Abdomen</tissue>
    </source>
</reference>
<evidence type="ECO:0000313" key="8">
    <source>
        <dbReference type="RefSeq" id="XP_015520278.2"/>
    </source>
</evidence>
<dbReference type="PANTHER" id="PTHR48021">
    <property type="match status" value="1"/>
</dbReference>
<evidence type="ECO:0000259" key="6">
    <source>
        <dbReference type="PROSITE" id="PS50850"/>
    </source>
</evidence>
<dbReference type="Pfam" id="PF00083">
    <property type="entry name" value="Sugar_tr"/>
    <property type="match status" value="1"/>
</dbReference>
<dbReference type="AlphaFoldDB" id="A0A6J0C1F6"/>
<keyword evidence="7" id="KW-1185">Reference proteome</keyword>
<feature type="transmembrane region" description="Helical" evidence="5">
    <location>
        <begin position="255"/>
        <end position="277"/>
    </location>
</feature>
<name>A0A6J0C1F6_NEOLC</name>
<dbReference type="PANTHER" id="PTHR48021:SF1">
    <property type="entry name" value="GH07001P-RELATED"/>
    <property type="match status" value="1"/>
</dbReference>
<evidence type="ECO:0000256" key="5">
    <source>
        <dbReference type="SAM" id="Phobius"/>
    </source>
</evidence>
<dbReference type="InParanoid" id="A0A6J0C1F6"/>
<sequence length="460" mass="50282">MVFGFSQSSLTGILWLQWIGGLAAMTMMFVIGLTIGWASPYLAQFSSGESPFPASAVESSWIVLIYQLGRPLGAVLGFLCNQYFGSKTTMISTGCGLLVSWILIIAANSVTWIYVARFISGAGAELVGISFPLYLGEISSPNLRGTMIAMTTNGLTLGLLAGNTMGANVSMRIFSCISLVPTAVFTITFALLPQSPYHLMSRNKVMDAEKAILKYNPKADISVEVDSIKRFVASSNKATFFSRLREFNILRNKKSGLMIIALNFFAQSSGVNVFTAYSEIIVTRGMVTVISPATMVIITTGVGVLAGFSMMNFSDKFGRRKIWVSSSCGLFVSMAVLGAHFYLLTDGFDSRSLQWLPIFSMKLFAVCYNLGLLSIPHILVGELFVANIRGLAALISCLSAAIFGFVSIEMYQLLSDFVDEGYVYWIYAILMLVSTIFGMLVIPDTKRMTLIEIQNSMMKR</sequence>
<feature type="transmembrane region" description="Helical" evidence="5">
    <location>
        <begin position="289"/>
        <end position="310"/>
    </location>
</feature>